<keyword evidence="2" id="KW-1185">Reference proteome</keyword>
<dbReference type="EMBL" id="CP051677">
    <property type="protein sequence ID" value="QJD79672.1"/>
    <property type="molecule type" value="Genomic_DNA"/>
</dbReference>
<accession>A0A7L5DQ18</accession>
<protein>
    <submittedName>
        <fullName evidence="1">Uncharacterized protein</fullName>
    </submittedName>
</protein>
<name>A0A7L5DQ18_9BACT</name>
<proteinExistence type="predicted"/>
<sequence>MNRPAPSEYQQIRQMLATLHPDPEARQRMVPTDKQQASLKRLRTELHPEQFFMVVDLLTLSIVAAGGWREMGYDDNGLTFRQYMDMVPNRGTYQTMMMMGGQTFRMSNQQLVRFASPAFIATVPLRHADGRVLLVKRTITPWQYSADGYILAYLSEFTIVKDYEGEPMSPRFRGLPPEIEQTFLQAISVAFANFGTAQNPFQPKEMEILRLYANHPAHEPALTIQAVSQLTGNTKETVKSYQKTIVAKARELYEDQVSLNTTRDVALFLKRSGLLLTRP</sequence>
<evidence type="ECO:0000313" key="2">
    <source>
        <dbReference type="Proteomes" id="UP000501128"/>
    </source>
</evidence>
<dbReference type="Proteomes" id="UP000501128">
    <property type="component" value="Chromosome"/>
</dbReference>
<evidence type="ECO:0000313" key="1">
    <source>
        <dbReference type="EMBL" id="QJD79672.1"/>
    </source>
</evidence>
<organism evidence="1 2">
    <name type="scientific">Spirosoma rhododendri</name>
    <dbReference type="NCBI Taxonomy" id="2728024"/>
    <lineage>
        <taxon>Bacteria</taxon>
        <taxon>Pseudomonadati</taxon>
        <taxon>Bacteroidota</taxon>
        <taxon>Cytophagia</taxon>
        <taxon>Cytophagales</taxon>
        <taxon>Cytophagaceae</taxon>
        <taxon>Spirosoma</taxon>
    </lineage>
</organism>
<dbReference type="KEGG" id="srho:HH216_15520"/>
<reference evidence="1 2" key="1">
    <citation type="submission" date="2020-04" db="EMBL/GenBank/DDBJ databases">
        <title>Genome sequencing of novel species.</title>
        <authorList>
            <person name="Heo J."/>
            <person name="Kim S.-J."/>
            <person name="Kim J.-S."/>
            <person name="Hong S.-B."/>
            <person name="Kwon S.-W."/>
        </authorList>
    </citation>
    <scope>NUCLEOTIDE SEQUENCE [LARGE SCALE GENOMIC DNA]</scope>
    <source>
        <strain evidence="1 2">CJU-R4</strain>
    </source>
</reference>
<dbReference type="AlphaFoldDB" id="A0A7L5DQ18"/>
<dbReference type="RefSeq" id="WP_169551636.1">
    <property type="nucleotide sequence ID" value="NZ_CP051677.1"/>
</dbReference>
<gene>
    <name evidence="1" type="ORF">HH216_15520</name>
</gene>